<evidence type="ECO:0000313" key="2">
    <source>
        <dbReference type="Proteomes" id="UP001062846"/>
    </source>
</evidence>
<dbReference type="Proteomes" id="UP001062846">
    <property type="component" value="Chromosome 2"/>
</dbReference>
<keyword evidence="2" id="KW-1185">Reference proteome</keyword>
<protein>
    <submittedName>
        <fullName evidence="1">Uncharacterized protein</fullName>
    </submittedName>
</protein>
<name>A0ACC0PXU8_RHOML</name>
<dbReference type="EMBL" id="CM046389">
    <property type="protein sequence ID" value="KAI8569502.1"/>
    <property type="molecule type" value="Genomic_DNA"/>
</dbReference>
<accession>A0ACC0PXU8</accession>
<comment type="caution">
    <text evidence="1">The sequence shown here is derived from an EMBL/GenBank/DDBJ whole genome shotgun (WGS) entry which is preliminary data.</text>
</comment>
<reference evidence="1" key="1">
    <citation type="submission" date="2022-02" db="EMBL/GenBank/DDBJ databases">
        <title>Plant Genome Project.</title>
        <authorList>
            <person name="Zhang R.-G."/>
        </authorList>
    </citation>
    <scope>NUCLEOTIDE SEQUENCE</scope>
    <source>
        <strain evidence="1">AT1</strain>
    </source>
</reference>
<evidence type="ECO:0000313" key="1">
    <source>
        <dbReference type="EMBL" id="KAI8569502.1"/>
    </source>
</evidence>
<proteinExistence type="predicted"/>
<gene>
    <name evidence="1" type="ORF">RHMOL_Rhmol02G0283800</name>
</gene>
<sequence length="56" mass="6261">MLSANMAEAKACLEAVTWCLDQVIGILIKTTVLTDSLLLVRFLRKDLVPDISDIWL</sequence>
<organism evidence="1 2">
    <name type="scientific">Rhododendron molle</name>
    <name type="common">Chinese azalea</name>
    <name type="synonym">Azalea mollis</name>
    <dbReference type="NCBI Taxonomy" id="49168"/>
    <lineage>
        <taxon>Eukaryota</taxon>
        <taxon>Viridiplantae</taxon>
        <taxon>Streptophyta</taxon>
        <taxon>Embryophyta</taxon>
        <taxon>Tracheophyta</taxon>
        <taxon>Spermatophyta</taxon>
        <taxon>Magnoliopsida</taxon>
        <taxon>eudicotyledons</taxon>
        <taxon>Gunneridae</taxon>
        <taxon>Pentapetalae</taxon>
        <taxon>asterids</taxon>
        <taxon>Ericales</taxon>
        <taxon>Ericaceae</taxon>
        <taxon>Ericoideae</taxon>
        <taxon>Rhodoreae</taxon>
        <taxon>Rhododendron</taxon>
    </lineage>
</organism>